<dbReference type="PANTHER" id="PTHR11895">
    <property type="entry name" value="TRANSAMIDASE"/>
    <property type="match status" value="1"/>
</dbReference>
<feature type="domain" description="Amidase" evidence="2">
    <location>
        <begin position="26"/>
        <end position="230"/>
    </location>
</feature>
<evidence type="ECO:0000256" key="1">
    <source>
        <dbReference type="ARBA" id="ARBA00009199"/>
    </source>
</evidence>
<evidence type="ECO:0000259" key="2">
    <source>
        <dbReference type="Pfam" id="PF01425"/>
    </source>
</evidence>
<organism evidence="3 4">
    <name type="scientific">Sphingomonas populi</name>
    <dbReference type="NCBI Taxonomy" id="2484750"/>
    <lineage>
        <taxon>Bacteria</taxon>
        <taxon>Pseudomonadati</taxon>
        <taxon>Pseudomonadota</taxon>
        <taxon>Alphaproteobacteria</taxon>
        <taxon>Sphingomonadales</taxon>
        <taxon>Sphingomonadaceae</taxon>
        <taxon>Sphingomonas</taxon>
    </lineage>
</organism>
<proteinExistence type="inferred from homology"/>
<dbReference type="InterPro" id="IPR023631">
    <property type="entry name" value="Amidase_dom"/>
</dbReference>
<dbReference type="InterPro" id="IPR036928">
    <property type="entry name" value="AS_sf"/>
</dbReference>
<dbReference type="InterPro" id="IPR000120">
    <property type="entry name" value="Amidase"/>
</dbReference>
<dbReference type="Pfam" id="PF01425">
    <property type="entry name" value="Amidase"/>
    <property type="match status" value="2"/>
</dbReference>
<dbReference type="EMBL" id="SGIS01000003">
    <property type="protein sequence ID" value="RZF66022.1"/>
    <property type="molecule type" value="Genomic_DNA"/>
</dbReference>
<evidence type="ECO:0000313" key="4">
    <source>
        <dbReference type="Proteomes" id="UP000292085"/>
    </source>
</evidence>
<accession>A0A4Q6Y6I5</accession>
<dbReference type="RefSeq" id="WP_130155260.1">
    <property type="nucleotide sequence ID" value="NZ_SGIS01000003.1"/>
</dbReference>
<keyword evidence="4" id="KW-1185">Reference proteome</keyword>
<dbReference type="GO" id="GO:0003824">
    <property type="term" value="F:catalytic activity"/>
    <property type="evidence" value="ECO:0007669"/>
    <property type="project" value="InterPro"/>
</dbReference>
<protein>
    <submittedName>
        <fullName evidence="3">Amidase</fullName>
    </submittedName>
</protein>
<sequence length="430" mass="43640">MNDWHRIDIAGLHAAYAAGSADPQAVLAHHLERIERIDPALRSFIALDRAGAQAAAAESAARWRDGTARALEGVPVAVKANLAVAGLEWNAGMGARRGVIAGRDAAAVARLRDAGAIVLGTLNMHEAALGATSDNPFFGRVANPHDTGRTPGGSSGGSGAAVAGGLCTVALGTDTMGSVRIPAAYTGIYGLKPSNGQVPDDGLVPLGRALDTIGPLARSIGDLAVLLDVLAPGLGEGCDPTRLFVPDAALIEPCEPAIATAHARACTALGLPVETITLSDSPGSVQAAGFVSVARELEVYLGDTPRDRLSPELCFLLDYAARADAERSAAVLARTRATLLAAIGEDGVLLTPAAPQAAFPHTNRPPANQAMFTALANVAGLPALVVPAGTDAAGMPVAVQLIGASGADRALLRLARRIDTGFVPSPILLS</sequence>
<dbReference type="Gene3D" id="3.90.1300.10">
    <property type="entry name" value="Amidase signature (AS) domain"/>
    <property type="match status" value="1"/>
</dbReference>
<reference evidence="3 4" key="1">
    <citation type="submission" date="2019-02" db="EMBL/GenBank/DDBJ databases">
        <authorList>
            <person name="Li Y."/>
        </authorList>
    </citation>
    <scope>NUCLEOTIDE SEQUENCE [LARGE SCALE GENOMIC DNA]</scope>
    <source>
        <strain evidence="3 4">3-7</strain>
    </source>
</reference>
<evidence type="ECO:0000313" key="3">
    <source>
        <dbReference type="EMBL" id="RZF66022.1"/>
    </source>
</evidence>
<dbReference type="AlphaFoldDB" id="A0A4Q6Y6I5"/>
<dbReference type="SUPFAM" id="SSF75304">
    <property type="entry name" value="Amidase signature (AS) enzymes"/>
    <property type="match status" value="1"/>
</dbReference>
<comment type="caution">
    <text evidence="3">The sequence shown here is derived from an EMBL/GenBank/DDBJ whole genome shotgun (WGS) entry which is preliminary data.</text>
</comment>
<dbReference type="Proteomes" id="UP000292085">
    <property type="component" value="Unassembled WGS sequence"/>
</dbReference>
<comment type="similarity">
    <text evidence="1">Belongs to the amidase family.</text>
</comment>
<dbReference type="PANTHER" id="PTHR11895:SF7">
    <property type="entry name" value="GLUTAMYL-TRNA(GLN) AMIDOTRANSFERASE SUBUNIT A, MITOCHONDRIAL"/>
    <property type="match status" value="1"/>
</dbReference>
<gene>
    <name evidence="3" type="ORF">EWE75_03250</name>
</gene>
<feature type="domain" description="Amidase" evidence="2">
    <location>
        <begin position="328"/>
        <end position="412"/>
    </location>
</feature>
<dbReference type="OrthoDB" id="7490557at2"/>
<name>A0A4Q6Y6I5_9SPHN</name>